<evidence type="ECO:0000256" key="1">
    <source>
        <dbReference type="SAM" id="MobiDB-lite"/>
    </source>
</evidence>
<dbReference type="AlphaFoldDB" id="A0A7M1SWA8"/>
<dbReference type="EMBL" id="CP063169">
    <property type="protein sequence ID" value="QOR70913.1"/>
    <property type="molecule type" value="Genomic_DNA"/>
</dbReference>
<protein>
    <recommendedName>
        <fullName evidence="4">Asp23/Gls24 family envelope stress response protein</fullName>
    </recommendedName>
</protein>
<evidence type="ECO:0000313" key="2">
    <source>
        <dbReference type="EMBL" id="QOR70913.1"/>
    </source>
</evidence>
<dbReference type="RefSeq" id="WP_193497584.1">
    <property type="nucleotide sequence ID" value="NZ_CP063169.1"/>
</dbReference>
<gene>
    <name evidence="2" type="ORF">IM660_00910</name>
</gene>
<name>A0A7M1SWA8_9MICO</name>
<evidence type="ECO:0000313" key="3">
    <source>
        <dbReference type="Proteomes" id="UP000593758"/>
    </source>
</evidence>
<sequence length="114" mass="11793">MSTDDLAPAAGRLDPSTTAEAATRARKVALGIDGVSELHAGKFAEVRTYLPGATVPGVRVEDGVMHVHVVLAPDRDIPATTGLVHTAVAAATGFEVVIHVDDVATTERPIRSTS</sequence>
<accession>A0A7M1SWA8</accession>
<dbReference type="KEGG" id="halt:IM660_00910"/>
<keyword evidence="3" id="KW-1185">Reference proteome</keyword>
<reference evidence="2 3" key="1">
    <citation type="submission" date="2020-10" db="EMBL/GenBank/DDBJ databases">
        <title>Haloactinobacterium sp. RN3S43, a bacterium isolated from saline soil.</title>
        <authorList>
            <person name="Sun J.-Q."/>
        </authorList>
    </citation>
    <scope>NUCLEOTIDE SEQUENCE [LARGE SCALE GENOMIC DNA]</scope>
    <source>
        <strain evidence="2 3">RN3S43</strain>
    </source>
</reference>
<dbReference type="Proteomes" id="UP000593758">
    <property type="component" value="Chromosome"/>
</dbReference>
<evidence type="ECO:0008006" key="4">
    <source>
        <dbReference type="Google" id="ProtNLM"/>
    </source>
</evidence>
<proteinExistence type="predicted"/>
<feature type="region of interest" description="Disordered" evidence="1">
    <location>
        <begin position="1"/>
        <end position="20"/>
    </location>
</feature>
<organism evidence="2 3">
    <name type="scientific">Ruania alkalisoli</name>
    <dbReference type="NCBI Taxonomy" id="2779775"/>
    <lineage>
        <taxon>Bacteria</taxon>
        <taxon>Bacillati</taxon>
        <taxon>Actinomycetota</taxon>
        <taxon>Actinomycetes</taxon>
        <taxon>Micrococcales</taxon>
        <taxon>Ruaniaceae</taxon>
        <taxon>Ruania</taxon>
    </lineage>
</organism>